<feature type="chain" id="PRO_5039113471" description="DUF5626 domain-containing protein" evidence="1">
    <location>
        <begin position="23"/>
        <end position="132"/>
    </location>
</feature>
<organism evidence="2 3">
    <name type="scientific">Evansella caseinilytica</name>
    <dbReference type="NCBI Taxonomy" id="1503961"/>
    <lineage>
        <taxon>Bacteria</taxon>
        <taxon>Bacillati</taxon>
        <taxon>Bacillota</taxon>
        <taxon>Bacilli</taxon>
        <taxon>Bacillales</taxon>
        <taxon>Bacillaceae</taxon>
        <taxon>Evansella</taxon>
    </lineage>
</organism>
<dbReference type="STRING" id="1503961.SAMN05421736_11449"/>
<feature type="signal peptide" evidence="1">
    <location>
        <begin position="1"/>
        <end position="22"/>
    </location>
</feature>
<keyword evidence="1" id="KW-0732">Signal</keyword>
<dbReference type="EMBL" id="FNPI01000014">
    <property type="protein sequence ID" value="SDZ48387.1"/>
    <property type="molecule type" value="Genomic_DNA"/>
</dbReference>
<evidence type="ECO:0008006" key="4">
    <source>
        <dbReference type="Google" id="ProtNLM"/>
    </source>
</evidence>
<sequence>MKRCKKITVLLLIILMVAGAGATSAREIGSFSKFEVTYSGPEKFTSYLVKEKTGRDGVVNLSNDTGSAWITATMRNSNGDYRGGVFLQRGTRETFETTNAVANYKYRLGLRKTNNTGGGKVTIKGSWSPDYK</sequence>
<evidence type="ECO:0000313" key="3">
    <source>
        <dbReference type="Proteomes" id="UP000198935"/>
    </source>
</evidence>
<name>A0A1H3TEL0_9BACI</name>
<proteinExistence type="predicted"/>
<gene>
    <name evidence="2" type="ORF">SAMN05421736_11449</name>
</gene>
<evidence type="ECO:0000313" key="2">
    <source>
        <dbReference type="EMBL" id="SDZ48387.1"/>
    </source>
</evidence>
<protein>
    <recommendedName>
        <fullName evidence="4">DUF5626 domain-containing protein</fullName>
    </recommendedName>
</protein>
<dbReference type="OrthoDB" id="2884677at2"/>
<accession>A0A1H3TEL0</accession>
<dbReference type="AlphaFoldDB" id="A0A1H3TEL0"/>
<reference evidence="3" key="1">
    <citation type="submission" date="2016-10" db="EMBL/GenBank/DDBJ databases">
        <authorList>
            <person name="Varghese N."/>
            <person name="Submissions S."/>
        </authorList>
    </citation>
    <scope>NUCLEOTIDE SEQUENCE [LARGE SCALE GENOMIC DNA]</scope>
    <source>
        <strain evidence="3">SP</strain>
    </source>
</reference>
<dbReference type="Proteomes" id="UP000198935">
    <property type="component" value="Unassembled WGS sequence"/>
</dbReference>
<keyword evidence="3" id="KW-1185">Reference proteome</keyword>
<evidence type="ECO:0000256" key="1">
    <source>
        <dbReference type="SAM" id="SignalP"/>
    </source>
</evidence>